<organism evidence="8 9">
    <name type="scientific">Parapedobacter composti</name>
    <dbReference type="NCBI Taxonomy" id="623281"/>
    <lineage>
        <taxon>Bacteria</taxon>
        <taxon>Pseudomonadati</taxon>
        <taxon>Bacteroidota</taxon>
        <taxon>Sphingobacteriia</taxon>
        <taxon>Sphingobacteriales</taxon>
        <taxon>Sphingobacteriaceae</taxon>
        <taxon>Parapedobacter</taxon>
    </lineage>
</organism>
<keyword evidence="9" id="KW-1185">Reference proteome</keyword>
<feature type="DNA-binding region" description="OmpR/PhoB-type" evidence="5">
    <location>
        <begin position="136"/>
        <end position="235"/>
    </location>
</feature>
<name>A0A1I1H725_9SPHI</name>
<dbReference type="OrthoDB" id="9790442at2"/>
<dbReference type="InterPro" id="IPR011006">
    <property type="entry name" value="CheY-like_superfamily"/>
</dbReference>
<dbReference type="GO" id="GO:0005829">
    <property type="term" value="C:cytosol"/>
    <property type="evidence" value="ECO:0007669"/>
    <property type="project" value="TreeGrafter"/>
</dbReference>
<dbReference type="GO" id="GO:0000156">
    <property type="term" value="F:phosphorelay response regulator activity"/>
    <property type="evidence" value="ECO:0007669"/>
    <property type="project" value="TreeGrafter"/>
</dbReference>
<evidence type="ECO:0000259" key="6">
    <source>
        <dbReference type="PROSITE" id="PS50110"/>
    </source>
</evidence>
<dbReference type="GO" id="GO:0032993">
    <property type="term" value="C:protein-DNA complex"/>
    <property type="evidence" value="ECO:0007669"/>
    <property type="project" value="TreeGrafter"/>
</dbReference>
<sequence length="237" mass="27561">MKTKLLYVEDEIDLGNVTKQYIEAKGFDVEWCTQGEKAYQEYVKYTNSYRLIIIDVQLPDINGFDLARQIIGQDKNAYFLFLTARKEKKDRLMGLDMGAVDYITKPYDIDELVLRIRNITRRAEQLATAHPEAAANHIIRIGSITLNKESLRITIDDQTKTTLTLREAELLEYLYAHRNSIVKREDLLIRFWGENDYFMGRSLDVFISRLRKLLRHSASEVKIENIYGVGFILSVPS</sequence>
<dbReference type="Pfam" id="PF00072">
    <property type="entry name" value="Response_reg"/>
    <property type="match status" value="1"/>
</dbReference>
<evidence type="ECO:0000256" key="1">
    <source>
        <dbReference type="ARBA" id="ARBA00022553"/>
    </source>
</evidence>
<dbReference type="PANTHER" id="PTHR48111">
    <property type="entry name" value="REGULATOR OF RPOS"/>
    <property type="match status" value="1"/>
</dbReference>
<evidence type="ECO:0000256" key="2">
    <source>
        <dbReference type="ARBA" id="ARBA00023012"/>
    </source>
</evidence>
<evidence type="ECO:0000313" key="9">
    <source>
        <dbReference type="Proteomes" id="UP000199577"/>
    </source>
</evidence>
<feature type="domain" description="OmpR/PhoB-type" evidence="7">
    <location>
        <begin position="136"/>
        <end position="235"/>
    </location>
</feature>
<evidence type="ECO:0000313" key="8">
    <source>
        <dbReference type="EMBL" id="SFC19979.1"/>
    </source>
</evidence>
<dbReference type="GO" id="GO:0006355">
    <property type="term" value="P:regulation of DNA-templated transcription"/>
    <property type="evidence" value="ECO:0007669"/>
    <property type="project" value="InterPro"/>
</dbReference>
<evidence type="ECO:0000256" key="4">
    <source>
        <dbReference type="PROSITE-ProRule" id="PRU00169"/>
    </source>
</evidence>
<dbReference type="SMART" id="SM00448">
    <property type="entry name" value="REC"/>
    <property type="match status" value="1"/>
</dbReference>
<evidence type="ECO:0000256" key="3">
    <source>
        <dbReference type="ARBA" id="ARBA00023125"/>
    </source>
</evidence>
<dbReference type="InterPro" id="IPR039420">
    <property type="entry name" value="WalR-like"/>
</dbReference>
<keyword evidence="2" id="KW-0902">Two-component regulatory system</keyword>
<dbReference type="Pfam" id="PF00486">
    <property type="entry name" value="Trans_reg_C"/>
    <property type="match status" value="1"/>
</dbReference>
<dbReference type="InterPro" id="IPR001789">
    <property type="entry name" value="Sig_transdc_resp-reg_receiver"/>
</dbReference>
<dbReference type="InterPro" id="IPR016032">
    <property type="entry name" value="Sig_transdc_resp-reg_C-effctor"/>
</dbReference>
<feature type="domain" description="Response regulatory" evidence="6">
    <location>
        <begin position="4"/>
        <end position="120"/>
    </location>
</feature>
<dbReference type="PANTHER" id="PTHR48111:SF40">
    <property type="entry name" value="PHOSPHATE REGULON TRANSCRIPTIONAL REGULATORY PROTEIN PHOB"/>
    <property type="match status" value="1"/>
</dbReference>
<dbReference type="GO" id="GO:0000976">
    <property type="term" value="F:transcription cis-regulatory region binding"/>
    <property type="evidence" value="ECO:0007669"/>
    <property type="project" value="TreeGrafter"/>
</dbReference>
<dbReference type="STRING" id="623281.SAMN05421747_10650"/>
<protein>
    <submittedName>
        <fullName evidence="8">DNA-binding response regulator, OmpR family, contains REC and winged-helix (WHTH) domain</fullName>
    </submittedName>
</protein>
<dbReference type="AlphaFoldDB" id="A0A1I1H725"/>
<dbReference type="InterPro" id="IPR036388">
    <property type="entry name" value="WH-like_DNA-bd_sf"/>
</dbReference>
<dbReference type="Gene3D" id="1.10.10.10">
    <property type="entry name" value="Winged helix-like DNA-binding domain superfamily/Winged helix DNA-binding domain"/>
    <property type="match status" value="1"/>
</dbReference>
<dbReference type="RefSeq" id="WP_090973129.1">
    <property type="nucleotide sequence ID" value="NZ_FOLL01000006.1"/>
</dbReference>
<keyword evidence="1 4" id="KW-0597">Phosphoprotein</keyword>
<gene>
    <name evidence="8" type="ORF">SAMN05421747_10650</name>
</gene>
<reference evidence="8 9" key="1">
    <citation type="submission" date="2016-10" db="EMBL/GenBank/DDBJ databases">
        <authorList>
            <person name="de Groot N.N."/>
        </authorList>
    </citation>
    <scope>NUCLEOTIDE SEQUENCE [LARGE SCALE GENOMIC DNA]</scope>
    <source>
        <strain evidence="8 9">DSM 22900</strain>
    </source>
</reference>
<dbReference type="EMBL" id="FOLL01000006">
    <property type="protein sequence ID" value="SFC19979.1"/>
    <property type="molecule type" value="Genomic_DNA"/>
</dbReference>
<dbReference type="InterPro" id="IPR001867">
    <property type="entry name" value="OmpR/PhoB-type_DNA-bd"/>
</dbReference>
<dbReference type="Proteomes" id="UP000199577">
    <property type="component" value="Unassembled WGS sequence"/>
</dbReference>
<evidence type="ECO:0000256" key="5">
    <source>
        <dbReference type="PROSITE-ProRule" id="PRU01091"/>
    </source>
</evidence>
<dbReference type="PROSITE" id="PS50110">
    <property type="entry name" value="RESPONSE_REGULATORY"/>
    <property type="match status" value="1"/>
</dbReference>
<dbReference type="SUPFAM" id="SSF52172">
    <property type="entry name" value="CheY-like"/>
    <property type="match status" value="1"/>
</dbReference>
<dbReference type="Gene3D" id="6.10.250.690">
    <property type="match status" value="1"/>
</dbReference>
<dbReference type="CDD" id="cd00383">
    <property type="entry name" value="trans_reg_C"/>
    <property type="match status" value="1"/>
</dbReference>
<feature type="modified residue" description="4-aspartylphosphate" evidence="4">
    <location>
        <position position="55"/>
    </location>
</feature>
<dbReference type="Gene3D" id="3.40.50.2300">
    <property type="match status" value="1"/>
</dbReference>
<dbReference type="PROSITE" id="PS51755">
    <property type="entry name" value="OMPR_PHOB"/>
    <property type="match status" value="1"/>
</dbReference>
<dbReference type="SMART" id="SM00862">
    <property type="entry name" value="Trans_reg_C"/>
    <property type="match status" value="1"/>
</dbReference>
<accession>A0A1I1H725</accession>
<dbReference type="SUPFAM" id="SSF46894">
    <property type="entry name" value="C-terminal effector domain of the bipartite response regulators"/>
    <property type="match status" value="1"/>
</dbReference>
<keyword evidence="3 5" id="KW-0238">DNA-binding</keyword>
<evidence type="ECO:0000259" key="7">
    <source>
        <dbReference type="PROSITE" id="PS51755"/>
    </source>
</evidence>
<proteinExistence type="predicted"/>